<feature type="compositionally biased region" description="Basic and acidic residues" evidence="1">
    <location>
        <begin position="47"/>
        <end position="79"/>
    </location>
</feature>
<evidence type="ECO:0000259" key="2">
    <source>
        <dbReference type="PROSITE" id="PS51820"/>
    </source>
</evidence>
<dbReference type="EMBL" id="JAERUA010000001">
    <property type="protein sequence ID" value="KAI1903991.1"/>
    <property type="molecule type" value="Genomic_DNA"/>
</dbReference>
<feature type="compositionally biased region" description="Polar residues" evidence="1">
    <location>
        <begin position="520"/>
        <end position="529"/>
    </location>
</feature>
<comment type="caution">
    <text evidence="3">The sequence shown here is derived from an EMBL/GenBank/DDBJ whole genome shotgun (WGS) entry which is preliminary data.</text>
</comment>
<dbReference type="InterPro" id="IPR011658">
    <property type="entry name" value="PA14_dom"/>
</dbReference>
<reference evidence="3" key="1">
    <citation type="submission" date="2021-01" db="EMBL/GenBank/DDBJ databases">
        <authorList>
            <person name="Zahm M."/>
            <person name="Roques C."/>
            <person name="Cabau C."/>
            <person name="Klopp C."/>
            <person name="Donnadieu C."/>
            <person name="Jouanno E."/>
            <person name="Lampietro C."/>
            <person name="Louis A."/>
            <person name="Herpin A."/>
            <person name="Echchiki A."/>
            <person name="Berthelot C."/>
            <person name="Parey E."/>
            <person name="Roest-Crollius H."/>
            <person name="Braasch I."/>
            <person name="Postlethwait J."/>
            <person name="Bobe J."/>
            <person name="Montfort J."/>
            <person name="Bouchez O."/>
            <person name="Begum T."/>
            <person name="Mejri S."/>
            <person name="Adams A."/>
            <person name="Chen W.-J."/>
            <person name="Guiguen Y."/>
        </authorList>
    </citation>
    <scope>NUCLEOTIDE SEQUENCE</scope>
    <source>
        <tissue evidence="3">Blood</tissue>
    </source>
</reference>
<sequence length="529" mass="60922">MLRFPVKKIRKQFKLLLLLVLLTFAVWFTYLHINQGKAIKLHFNYGKDGEKQTEGTDTSRRRDSRSSAIHRKNEDASDSREEEPAEGESNALEGEGGHPEDIRSFLSQKLNKLPWKPEYKGQANLHVFEDWCGSSVAQLRKDLHFPLYPHTRTTVKKLAVAPKWKSYGLRIFGFIHPYRDGDFQFAVASDDNSEFWLSSDENPLNSRLLVYVGRLGSEWTAPGEFTKFRSQSSKSVHLISSRRYYFEILHKQDDKGSDHVEVGWRPFLPGLKYEVIDSAYISLYTDESGLKMNSVDHIPQTLASHSRFAQEAQLNSQHGADMLKPDPRDTFYSTPMIEPSRLENVLPACLYSPTYVVKDFPIARYQGLQFVYLSFVYPNDFTRLTHMEKENKCFYRESPIYLEKFGFYKYMKMDEEEDDRPFFFPNPDDFLEEEEGVDPEDEAQVVDTPPVRRVNSSQAARTPPTRPPPRRTTYPTPPHDGDDEGGAVGHRWKRPSHGRERSGGERRSRGGGGSRGDYTLSHQQGEPEA</sequence>
<feature type="region of interest" description="Disordered" evidence="1">
    <location>
        <begin position="421"/>
        <end position="529"/>
    </location>
</feature>
<accession>A0A8T3E3M7</accession>
<evidence type="ECO:0000313" key="4">
    <source>
        <dbReference type="Proteomes" id="UP000829720"/>
    </source>
</evidence>
<keyword evidence="4" id="KW-1185">Reference proteome</keyword>
<dbReference type="PANTHER" id="PTHR12369">
    <property type="entry name" value="CHONDROITIN SYNTHASE"/>
    <property type="match status" value="1"/>
</dbReference>
<feature type="compositionally biased region" description="Acidic residues" evidence="1">
    <location>
        <begin position="429"/>
        <end position="444"/>
    </location>
</feature>
<feature type="region of interest" description="Disordered" evidence="1">
    <location>
        <begin position="47"/>
        <end position="98"/>
    </location>
</feature>
<dbReference type="SMART" id="SM00758">
    <property type="entry name" value="PA14"/>
    <property type="match status" value="1"/>
</dbReference>
<feature type="compositionally biased region" description="Basic and acidic residues" evidence="1">
    <location>
        <begin position="497"/>
        <end position="508"/>
    </location>
</feature>
<evidence type="ECO:0000313" key="3">
    <source>
        <dbReference type="EMBL" id="KAI1903991.1"/>
    </source>
</evidence>
<feature type="domain" description="PA14" evidence="2">
    <location>
        <begin position="118"/>
        <end position="280"/>
    </location>
</feature>
<dbReference type="GO" id="GO:0008376">
    <property type="term" value="F:acetylgalactosaminyltransferase activity"/>
    <property type="evidence" value="ECO:0007669"/>
    <property type="project" value="TreeGrafter"/>
</dbReference>
<organism evidence="3 4">
    <name type="scientific">Albula goreensis</name>
    <dbReference type="NCBI Taxonomy" id="1534307"/>
    <lineage>
        <taxon>Eukaryota</taxon>
        <taxon>Metazoa</taxon>
        <taxon>Chordata</taxon>
        <taxon>Craniata</taxon>
        <taxon>Vertebrata</taxon>
        <taxon>Euteleostomi</taxon>
        <taxon>Actinopterygii</taxon>
        <taxon>Neopterygii</taxon>
        <taxon>Teleostei</taxon>
        <taxon>Albuliformes</taxon>
        <taxon>Albulidae</taxon>
        <taxon>Albula</taxon>
    </lineage>
</organism>
<gene>
    <name evidence="3" type="ORF">AGOR_G00001090</name>
</gene>
<dbReference type="PANTHER" id="PTHR12369:SF46">
    <property type="entry name" value="N-ACETYL-BETA-GLUCOSAMINYL-GLYCOPROTEIN 4-BETA-N-ACETYLGALACTOSAMINYLTRANSFERASE 1"/>
    <property type="match status" value="1"/>
</dbReference>
<evidence type="ECO:0000256" key="1">
    <source>
        <dbReference type="SAM" id="MobiDB-lite"/>
    </source>
</evidence>
<dbReference type="InterPro" id="IPR051227">
    <property type="entry name" value="CS_glycosyltransferase"/>
</dbReference>
<dbReference type="Proteomes" id="UP000829720">
    <property type="component" value="Unassembled WGS sequence"/>
</dbReference>
<name>A0A8T3E3M7_9TELE</name>
<feature type="non-terminal residue" evidence="3">
    <location>
        <position position="529"/>
    </location>
</feature>
<dbReference type="OrthoDB" id="5971499at2759"/>
<dbReference type="PROSITE" id="PS51820">
    <property type="entry name" value="PA14"/>
    <property type="match status" value="1"/>
</dbReference>
<dbReference type="AlphaFoldDB" id="A0A8T3E3M7"/>
<proteinExistence type="predicted"/>
<dbReference type="InterPro" id="IPR037524">
    <property type="entry name" value="PA14/GLEYA"/>
</dbReference>
<protein>
    <recommendedName>
        <fullName evidence="2">PA14 domain-containing protein</fullName>
    </recommendedName>
</protein>